<gene>
    <name evidence="2" type="ORF">GX576_12715</name>
</gene>
<feature type="domain" description="Gp5/Type VI secretion system Vgr protein OB-fold" evidence="1">
    <location>
        <begin position="18"/>
        <end position="95"/>
    </location>
</feature>
<sequence length="228" mass="23923">MDRAPHFERSAGWMQAAYLARVVDIDDPEGRDRVQVRLYAFDEAGGQDAPLWARVVCPFAGAERGAFFMPDVGDEVLVVFVQGDARHPLVVGGLWNGANAAPASLAGGSNRLKRIRSKNGVVVTLDDEQGQEKLVLETPAGQKLTLSDGPGKVRIEDSNGNSLVMEAAGITVTAAAQVKVEAANVKVSAGMVTVDAAMAKFSGVVKCEVLIATSVVGTSYTPGAGNVW</sequence>
<dbReference type="InterPro" id="IPR037026">
    <property type="entry name" value="Vgr_OB-fold_dom_sf"/>
</dbReference>
<evidence type="ECO:0000313" key="2">
    <source>
        <dbReference type="EMBL" id="NLF55234.1"/>
    </source>
</evidence>
<dbReference type="Proteomes" id="UP000536534">
    <property type="component" value="Unassembled WGS sequence"/>
</dbReference>
<evidence type="ECO:0000313" key="3">
    <source>
        <dbReference type="Proteomes" id="UP000536534"/>
    </source>
</evidence>
<dbReference type="OrthoDB" id="1907165at2"/>
<dbReference type="EMBL" id="JAAYYV010000352">
    <property type="protein sequence ID" value="NLF55234.1"/>
    <property type="molecule type" value="Genomic_DNA"/>
</dbReference>
<reference evidence="2 3" key="1">
    <citation type="journal article" date="2020" name="Biotechnol. Biofuels">
        <title>New insights from the biogas microbiome by comprehensive genome-resolved metagenomics of nearly 1600 species originating from multiple anaerobic digesters.</title>
        <authorList>
            <person name="Campanaro S."/>
            <person name="Treu L."/>
            <person name="Rodriguez-R L.M."/>
            <person name="Kovalovszki A."/>
            <person name="Ziels R.M."/>
            <person name="Maus I."/>
            <person name="Zhu X."/>
            <person name="Kougias P.G."/>
            <person name="Basile A."/>
            <person name="Luo G."/>
            <person name="Schluter A."/>
            <person name="Konstantinidis K.T."/>
            <person name="Angelidaki I."/>
        </authorList>
    </citation>
    <scope>NUCLEOTIDE SEQUENCE [LARGE SCALE GENOMIC DNA]</scope>
    <source>
        <strain evidence="2">AS06rmzACSIP_256</strain>
    </source>
</reference>
<evidence type="ECO:0000259" key="1">
    <source>
        <dbReference type="Pfam" id="PF04717"/>
    </source>
</evidence>
<dbReference type="SUPFAM" id="SSF69349">
    <property type="entry name" value="Phage fibre proteins"/>
    <property type="match status" value="1"/>
</dbReference>
<proteinExistence type="predicted"/>
<name>A0A7X7LXN2_9RHOO</name>
<protein>
    <submittedName>
        <fullName evidence="2">Type IV secretion protein Rhs</fullName>
    </submittedName>
</protein>
<dbReference type="RefSeq" id="WP_068805660.1">
    <property type="nucleotide sequence ID" value="NZ_MBFM01000002.1"/>
</dbReference>
<comment type="caution">
    <text evidence="2">The sequence shown here is derived from an EMBL/GenBank/DDBJ whole genome shotgun (WGS) entry which is preliminary data.</text>
</comment>
<accession>A0A7X7LXN2</accession>
<organism evidence="2 3">
    <name type="scientific">Thauera phenolivorans</name>
    <dbReference type="NCBI Taxonomy" id="1792543"/>
    <lineage>
        <taxon>Bacteria</taxon>
        <taxon>Pseudomonadati</taxon>
        <taxon>Pseudomonadota</taxon>
        <taxon>Betaproteobacteria</taxon>
        <taxon>Rhodocyclales</taxon>
        <taxon>Zoogloeaceae</taxon>
        <taxon>Thauera</taxon>
    </lineage>
</organism>
<dbReference type="Gene3D" id="2.40.50.230">
    <property type="entry name" value="Gp5 N-terminal domain"/>
    <property type="match status" value="1"/>
</dbReference>
<dbReference type="InterPro" id="IPR006531">
    <property type="entry name" value="Gp5/Vgr_OB"/>
</dbReference>
<dbReference type="SUPFAM" id="SSF69255">
    <property type="entry name" value="gp5 N-terminal domain-like"/>
    <property type="match status" value="1"/>
</dbReference>
<dbReference type="Pfam" id="PF04717">
    <property type="entry name" value="Phage_base_V"/>
    <property type="match status" value="1"/>
</dbReference>
<dbReference type="AlphaFoldDB" id="A0A7X7LXN2"/>